<evidence type="ECO:0000256" key="7">
    <source>
        <dbReference type="ARBA" id="ARBA00023017"/>
    </source>
</evidence>
<dbReference type="AlphaFoldDB" id="C1E9R8"/>
<dbReference type="InterPro" id="IPR001680">
    <property type="entry name" value="WD40_rpt"/>
</dbReference>
<sequence length="713" mass="80079">MRVSVWATKKPPSHPRLTRELTTPASSDPSAQAPEKDGAKPKAKKDKGEKKPSAPAADFDAFEEAKTVIIVPANQLELTQKEMDEEITKQLTANNPNAPANIARYNTKEREYKFEPMIDQLVMHFASDGYLLHRDSDAAKQQLQLEAMEAEAIEEYERAVAGLPKKRAPGEEGEGGEGGDDGGDAADDDDDDAAREPVDDSKALRNQFNFSERAAQTVNNPTRERQSATEPPPSQQFTASATQWEMYDAYMEDQLRVAIQRDMMKKQKQREKEAEEAEEAGEPPPKKKEEPKPPPKEKKPEMMAGVPMTRAVKVMERMVNQNSYDDIAQDFKYWEDQSDRFREGEGTLLPLWKFYNERAKRRHVTAIAWNPTYHDLFAVGYGSFDFVKQMSGLICCYSLKNPSHPEYTFTTDSGVMCLDFHPHHPSLLAVGLYDGSVMVYDVRNKVNRPIRQCTVKTGKHTDPVWQVKWQDQDLSERSLNFCSVSSDGRVTTWTMSKSELVHEDLMELKLVTADADDDADALGSLAGGCCFDFNKAQDHLFVVGTEEGHVHKCSKAYNSQYLETYVGHNMAVYSVQWNPFHQKAFLSASADWSVKLWEHNSSRPLMSFDLNNAVGDVAWSPLNSTSFAAVTSDGKVHVYDLDVNKHEPICEQKIVRKAKLTKVAFNPEHPVLLVGDDRGCVTCLKLSPNLRKGGAEPERMETLVDTALKGEQA</sequence>
<keyword evidence="5" id="KW-0493">Microtubule</keyword>
<keyword evidence="8" id="KW-0505">Motor protein</keyword>
<evidence type="ECO:0000256" key="1">
    <source>
        <dbReference type="ARBA" id="ARBA00004430"/>
    </source>
</evidence>
<keyword evidence="14" id="KW-1185">Reference proteome</keyword>
<name>C1E9R8_MICCC</name>
<evidence type="ECO:0000256" key="11">
    <source>
        <dbReference type="PROSITE-ProRule" id="PRU00221"/>
    </source>
</evidence>
<feature type="region of interest" description="Disordered" evidence="12">
    <location>
        <begin position="1"/>
        <end position="59"/>
    </location>
</feature>
<feature type="region of interest" description="Disordered" evidence="12">
    <location>
        <begin position="162"/>
        <end position="237"/>
    </location>
</feature>
<feature type="compositionally biased region" description="Basic and acidic residues" evidence="12">
    <location>
        <begin position="263"/>
        <end position="273"/>
    </location>
</feature>
<evidence type="ECO:0000256" key="8">
    <source>
        <dbReference type="ARBA" id="ARBA00023175"/>
    </source>
</evidence>
<keyword evidence="4 11" id="KW-0853">WD repeat</keyword>
<dbReference type="Proteomes" id="UP000002009">
    <property type="component" value="Chromosome 7"/>
</dbReference>
<organism evidence="13 14">
    <name type="scientific">Micromonas commoda (strain RCC299 / NOUM17 / CCMP2709)</name>
    <name type="common">Picoplanktonic green alga</name>
    <dbReference type="NCBI Taxonomy" id="296587"/>
    <lineage>
        <taxon>Eukaryota</taxon>
        <taxon>Viridiplantae</taxon>
        <taxon>Chlorophyta</taxon>
        <taxon>Mamiellophyceae</taxon>
        <taxon>Mamiellales</taxon>
        <taxon>Mamiellaceae</taxon>
        <taxon>Micromonas</taxon>
    </lineage>
</organism>
<feature type="compositionally biased region" description="Acidic residues" evidence="12">
    <location>
        <begin position="171"/>
        <end position="193"/>
    </location>
</feature>
<dbReference type="InterPro" id="IPR050687">
    <property type="entry name" value="Dynein_IC"/>
</dbReference>
<dbReference type="GO" id="GO:0036158">
    <property type="term" value="P:outer dynein arm assembly"/>
    <property type="evidence" value="ECO:0007669"/>
    <property type="project" value="TreeGrafter"/>
</dbReference>
<dbReference type="EMBL" id="CP001328">
    <property type="protein sequence ID" value="ACO64725.1"/>
    <property type="molecule type" value="Genomic_DNA"/>
</dbReference>
<dbReference type="Pfam" id="PF00400">
    <property type="entry name" value="WD40"/>
    <property type="match status" value="2"/>
</dbReference>
<evidence type="ECO:0000256" key="4">
    <source>
        <dbReference type="ARBA" id="ARBA00022574"/>
    </source>
</evidence>
<evidence type="ECO:0000256" key="3">
    <source>
        <dbReference type="ARBA" id="ARBA00022490"/>
    </source>
</evidence>
<reference evidence="13 14" key="1">
    <citation type="journal article" date="2009" name="Science">
        <title>Green evolution and dynamic adaptations revealed by genomes of the marine picoeukaryotes Micromonas.</title>
        <authorList>
            <person name="Worden A.Z."/>
            <person name="Lee J.H."/>
            <person name="Mock T."/>
            <person name="Rouze P."/>
            <person name="Simmons M.P."/>
            <person name="Aerts A.L."/>
            <person name="Allen A.E."/>
            <person name="Cuvelier M.L."/>
            <person name="Derelle E."/>
            <person name="Everett M.V."/>
            <person name="Foulon E."/>
            <person name="Grimwood J."/>
            <person name="Gundlach H."/>
            <person name="Henrissat B."/>
            <person name="Napoli C."/>
            <person name="McDonald S.M."/>
            <person name="Parker M.S."/>
            <person name="Rombauts S."/>
            <person name="Salamov A."/>
            <person name="Von Dassow P."/>
            <person name="Badger J.H."/>
            <person name="Coutinho P.M."/>
            <person name="Demir E."/>
            <person name="Dubchak I."/>
            <person name="Gentemann C."/>
            <person name="Eikrem W."/>
            <person name="Gready J.E."/>
            <person name="John U."/>
            <person name="Lanier W."/>
            <person name="Lindquist E.A."/>
            <person name="Lucas S."/>
            <person name="Mayer K.F."/>
            <person name="Moreau H."/>
            <person name="Not F."/>
            <person name="Otillar R."/>
            <person name="Panaud O."/>
            <person name="Pangilinan J."/>
            <person name="Paulsen I."/>
            <person name="Piegu B."/>
            <person name="Poliakov A."/>
            <person name="Robbens S."/>
            <person name="Schmutz J."/>
            <person name="Toulza E."/>
            <person name="Wyss T."/>
            <person name="Zelensky A."/>
            <person name="Zhou K."/>
            <person name="Armbrust E.V."/>
            <person name="Bhattacharya D."/>
            <person name="Goodenough U.W."/>
            <person name="Van de Peer Y."/>
            <person name="Grigoriev I.V."/>
        </authorList>
    </citation>
    <scope>NUCLEOTIDE SEQUENCE [LARGE SCALE GENOMIC DNA]</scope>
    <source>
        <strain evidence="14">RCC299 / NOUM17</strain>
    </source>
</reference>
<dbReference type="GO" id="GO:0045504">
    <property type="term" value="F:dynein heavy chain binding"/>
    <property type="evidence" value="ECO:0007669"/>
    <property type="project" value="TreeGrafter"/>
</dbReference>
<keyword evidence="9" id="KW-0206">Cytoskeleton</keyword>
<keyword evidence="7" id="KW-0243">Dynein</keyword>
<evidence type="ECO:0000313" key="13">
    <source>
        <dbReference type="EMBL" id="ACO64725.1"/>
    </source>
</evidence>
<feature type="compositionally biased region" description="Basic and acidic residues" evidence="12">
    <location>
        <begin position="34"/>
        <end position="52"/>
    </location>
</feature>
<protein>
    <submittedName>
        <fullName evidence="13">Dynein, 78 kDa intermediate chain, flagellar outer arm</fullName>
    </submittedName>
</protein>
<dbReference type="InParanoid" id="C1E9R8"/>
<evidence type="ECO:0000256" key="2">
    <source>
        <dbReference type="ARBA" id="ARBA00011059"/>
    </source>
</evidence>
<dbReference type="GeneID" id="8245116"/>
<evidence type="ECO:0000256" key="10">
    <source>
        <dbReference type="ARBA" id="ARBA00023273"/>
    </source>
</evidence>
<dbReference type="STRING" id="296587.C1E9R8"/>
<evidence type="ECO:0000256" key="9">
    <source>
        <dbReference type="ARBA" id="ARBA00023212"/>
    </source>
</evidence>
<feature type="repeat" description="WD" evidence="11">
    <location>
        <begin position="565"/>
        <end position="607"/>
    </location>
</feature>
<feature type="compositionally biased region" description="Polar residues" evidence="12">
    <location>
        <begin position="204"/>
        <end position="221"/>
    </location>
</feature>
<dbReference type="InterPro" id="IPR015943">
    <property type="entry name" value="WD40/YVTN_repeat-like_dom_sf"/>
</dbReference>
<dbReference type="PROSITE" id="PS50294">
    <property type="entry name" value="WD_REPEATS_REGION"/>
    <property type="match status" value="1"/>
</dbReference>
<keyword evidence="13" id="KW-0282">Flagellum</keyword>
<evidence type="ECO:0000256" key="5">
    <source>
        <dbReference type="ARBA" id="ARBA00022701"/>
    </source>
</evidence>
<dbReference type="OrthoDB" id="24670at2759"/>
<feature type="compositionally biased region" description="Basic and acidic residues" evidence="12">
    <location>
        <begin position="194"/>
        <end position="203"/>
    </location>
</feature>
<accession>C1E9R8</accession>
<dbReference type="SMART" id="SM00320">
    <property type="entry name" value="WD40"/>
    <property type="match status" value="5"/>
</dbReference>
<evidence type="ECO:0000256" key="12">
    <source>
        <dbReference type="SAM" id="MobiDB-lite"/>
    </source>
</evidence>
<feature type="compositionally biased region" description="Polar residues" evidence="12">
    <location>
        <begin position="20"/>
        <end position="30"/>
    </location>
</feature>
<dbReference type="GO" id="GO:0005874">
    <property type="term" value="C:microtubule"/>
    <property type="evidence" value="ECO:0007669"/>
    <property type="project" value="UniProtKB-KW"/>
</dbReference>
<comment type="subcellular location">
    <subcellularLocation>
        <location evidence="1">Cytoplasm</location>
        <location evidence="1">Cytoskeleton</location>
        <location evidence="1">Cilium axoneme</location>
    </subcellularLocation>
</comment>
<keyword evidence="6" id="KW-0677">Repeat</keyword>
<feature type="region of interest" description="Disordered" evidence="12">
    <location>
        <begin position="263"/>
        <end position="304"/>
    </location>
</feature>
<feature type="compositionally biased region" description="Basic and acidic residues" evidence="12">
    <location>
        <begin position="284"/>
        <end position="301"/>
    </location>
</feature>
<dbReference type="KEGG" id="mis:MICPUN_83829"/>
<dbReference type="FunFam" id="2.130.10.10:FF:000251">
    <property type="entry name" value="Dynein axonemal intermediate chain 1"/>
    <property type="match status" value="1"/>
</dbReference>
<evidence type="ECO:0000313" key="14">
    <source>
        <dbReference type="Proteomes" id="UP000002009"/>
    </source>
</evidence>
<dbReference type="PROSITE" id="PS50082">
    <property type="entry name" value="WD_REPEATS_2"/>
    <property type="match status" value="1"/>
</dbReference>
<dbReference type="PANTHER" id="PTHR12442">
    <property type="entry name" value="DYNEIN INTERMEDIATE CHAIN"/>
    <property type="match status" value="1"/>
</dbReference>
<gene>
    <name evidence="13" type="primary">ODA9</name>
    <name evidence="13" type="ORF">MICPUN_83829</name>
</gene>
<dbReference type="OMA" id="VWEDMRA"/>
<dbReference type="GO" id="GO:0045503">
    <property type="term" value="F:dynein light chain binding"/>
    <property type="evidence" value="ECO:0007669"/>
    <property type="project" value="TreeGrafter"/>
</dbReference>
<dbReference type="GO" id="GO:0003341">
    <property type="term" value="P:cilium movement"/>
    <property type="evidence" value="ECO:0007669"/>
    <property type="project" value="TreeGrafter"/>
</dbReference>
<proteinExistence type="inferred from homology"/>
<dbReference type="SUPFAM" id="SSF50978">
    <property type="entry name" value="WD40 repeat-like"/>
    <property type="match status" value="1"/>
</dbReference>
<dbReference type="GO" id="GO:0036157">
    <property type="term" value="C:outer dynein arm"/>
    <property type="evidence" value="ECO:0007669"/>
    <property type="project" value="TreeGrafter"/>
</dbReference>
<dbReference type="Gene3D" id="2.130.10.10">
    <property type="entry name" value="YVTN repeat-like/Quinoprotein amine dehydrogenase"/>
    <property type="match status" value="2"/>
</dbReference>
<dbReference type="eggNOG" id="KOG1587">
    <property type="taxonomic scope" value="Eukaryota"/>
</dbReference>
<dbReference type="PANTHER" id="PTHR12442:SF11">
    <property type="entry name" value="DYNEIN AXONEMAL INTERMEDIATE CHAIN 1"/>
    <property type="match status" value="1"/>
</dbReference>
<keyword evidence="13" id="KW-0969">Cilium</keyword>
<dbReference type="RefSeq" id="XP_002503467.1">
    <property type="nucleotide sequence ID" value="XM_002503421.1"/>
</dbReference>
<keyword evidence="10" id="KW-0966">Cell projection</keyword>
<dbReference type="InterPro" id="IPR036322">
    <property type="entry name" value="WD40_repeat_dom_sf"/>
</dbReference>
<evidence type="ECO:0000256" key="6">
    <source>
        <dbReference type="ARBA" id="ARBA00022737"/>
    </source>
</evidence>
<keyword evidence="3" id="KW-0963">Cytoplasm</keyword>
<comment type="similarity">
    <text evidence="2">Belongs to the dynein intermediate chain family.</text>
</comment>